<protein>
    <submittedName>
        <fullName evidence="1">Pseudouridine synthase</fullName>
    </submittedName>
</protein>
<reference evidence="1" key="1">
    <citation type="submission" date="2021-02" db="EMBL/GenBank/DDBJ databases">
        <authorList>
            <consortium name="DOE Joint Genome Institute"/>
            <person name="Ahrendt S."/>
            <person name="Looney B.P."/>
            <person name="Miyauchi S."/>
            <person name="Morin E."/>
            <person name="Drula E."/>
            <person name="Courty P.E."/>
            <person name="Chicoki N."/>
            <person name="Fauchery L."/>
            <person name="Kohler A."/>
            <person name="Kuo A."/>
            <person name="Labutti K."/>
            <person name="Pangilinan J."/>
            <person name="Lipzen A."/>
            <person name="Riley R."/>
            <person name="Andreopoulos W."/>
            <person name="He G."/>
            <person name="Johnson J."/>
            <person name="Barry K.W."/>
            <person name="Grigoriev I.V."/>
            <person name="Nagy L."/>
            <person name="Hibbett D."/>
            <person name="Henrissat B."/>
            <person name="Matheny P.B."/>
            <person name="Labbe J."/>
            <person name="Martin F."/>
        </authorList>
    </citation>
    <scope>NUCLEOTIDE SEQUENCE</scope>
    <source>
        <strain evidence="1">FP105234-sp</strain>
    </source>
</reference>
<gene>
    <name evidence="1" type="ORF">FA95DRAFT_1494327</name>
</gene>
<evidence type="ECO:0000313" key="1">
    <source>
        <dbReference type="EMBL" id="KAI0046228.1"/>
    </source>
</evidence>
<reference evidence="1" key="2">
    <citation type="journal article" date="2022" name="New Phytol.">
        <title>Evolutionary transition to the ectomycorrhizal habit in the genomes of a hyperdiverse lineage of mushroom-forming fungi.</title>
        <authorList>
            <person name="Looney B."/>
            <person name="Miyauchi S."/>
            <person name="Morin E."/>
            <person name="Drula E."/>
            <person name="Courty P.E."/>
            <person name="Kohler A."/>
            <person name="Kuo A."/>
            <person name="LaButti K."/>
            <person name="Pangilinan J."/>
            <person name="Lipzen A."/>
            <person name="Riley R."/>
            <person name="Andreopoulos W."/>
            <person name="He G."/>
            <person name="Johnson J."/>
            <person name="Nolan M."/>
            <person name="Tritt A."/>
            <person name="Barry K.W."/>
            <person name="Grigoriev I.V."/>
            <person name="Nagy L.G."/>
            <person name="Hibbett D."/>
            <person name="Henrissat B."/>
            <person name="Matheny P.B."/>
            <person name="Labbe J."/>
            <person name="Martin F.M."/>
        </authorList>
    </citation>
    <scope>NUCLEOTIDE SEQUENCE</scope>
    <source>
        <strain evidence="1">FP105234-sp</strain>
    </source>
</reference>
<comment type="caution">
    <text evidence="1">The sequence shown here is derived from an EMBL/GenBank/DDBJ whole genome shotgun (WGS) entry which is preliminary data.</text>
</comment>
<sequence length="541" mass="59468">MAEDASTTRKRAGGPDILHPDSPKRVKLATDEPPAASLPSSTLPTAPGDPAAPSKSKGKRDAAGWAKSRKGKEKSTKNVGRRRGTKGDGEGRAPGEEADKDKAPRLPKRQCALLIGFCGTGCAGMQIQPDVRTIEGVLFDALVRAGAVSQDNADDPVKVNLGRAARTDAGVHAAGNVVSMKLITQVPGVPDLVVAVNALLPPEVRVWGCVRVQNSFNARLSCDSRKYTYFFPSYLLIPPRPTSALYKTLRDQVPPSMEGTPAVHPFWEGLPPDASKEDELRGKREWRVPSDVMESLRAAATKFEATRNFHNFTLGREFSDRSTQRHMKKIEVADPVVYGNTEWISVMFHGQSFMLHQRKMMAALVLSCRTRTPPQVIDELYGPRQVFIPKMPSLGLLLEHPIFESYNRKIAGVNGALTLDDADFRPPIDFAVHQTQIDAFKQAQIYDRMRDIEDRGGVFDAWVRSVDAYAGNDLLWLNPKGVIPAAAVIKKGTRRTNAFREKKQFDVTDYAAAGKIEVPENGEEEVEDVDMDKATLADMEG</sequence>
<accession>A0ACB8RQ74</accession>
<dbReference type="EMBL" id="MU275931">
    <property type="protein sequence ID" value="KAI0046228.1"/>
    <property type="molecule type" value="Genomic_DNA"/>
</dbReference>
<evidence type="ECO:0000313" key="2">
    <source>
        <dbReference type="Proteomes" id="UP000814033"/>
    </source>
</evidence>
<dbReference type="Proteomes" id="UP000814033">
    <property type="component" value="Unassembled WGS sequence"/>
</dbReference>
<organism evidence="1 2">
    <name type="scientific">Auriscalpium vulgare</name>
    <dbReference type="NCBI Taxonomy" id="40419"/>
    <lineage>
        <taxon>Eukaryota</taxon>
        <taxon>Fungi</taxon>
        <taxon>Dikarya</taxon>
        <taxon>Basidiomycota</taxon>
        <taxon>Agaricomycotina</taxon>
        <taxon>Agaricomycetes</taxon>
        <taxon>Russulales</taxon>
        <taxon>Auriscalpiaceae</taxon>
        <taxon>Auriscalpium</taxon>
    </lineage>
</organism>
<proteinExistence type="predicted"/>
<name>A0ACB8RQ74_9AGAM</name>
<keyword evidence="2" id="KW-1185">Reference proteome</keyword>